<sequence>MSESIKLIYPWSSGYPKNLLILEKFAPRIYISGSFKEIDSNAVAIVGSRSMTTYGRQVTTRFAGFLASRGVTIVSGMARGVDTMAHVAALAVHGRTIAVLGSGIDVVYPPENVKLFQKIVACGAVVSQFAPGVKPLPQNFLMRNKLIAALSKAVVVVEGARRSGTFSIANHAANLGREVFAVPGPINSPLSGTPNFLIDQGARIATKPEDILDVLTNSV</sequence>
<feature type="domain" description="Smf/DprA SLOG" evidence="2">
    <location>
        <begin position="7"/>
        <end position="214"/>
    </location>
</feature>
<name>A0A1F8AUX4_9BACT</name>
<dbReference type="Gene3D" id="3.40.50.450">
    <property type="match status" value="1"/>
</dbReference>
<reference evidence="3 4" key="1">
    <citation type="journal article" date="2016" name="Nat. Commun.">
        <title>Thousands of microbial genomes shed light on interconnected biogeochemical processes in an aquifer system.</title>
        <authorList>
            <person name="Anantharaman K."/>
            <person name="Brown C.T."/>
            <person name="Hug L.A."/>
            <person name="Sharon I."/>
            <person name="Castelle C.J."/>
            <person name="Probst A.J."/>
            <person name="Thomas B.C."/>
            <person name="Singh A."/>
            <person name="Wilkins M.J."/>
            <person name="Karaoz U."/>
            <person name="Brodie E.L."/>
            <person name="Williams K.H."/>
            <person name="Hubbard S.S."/>
            <person name="Banfield J.F."/>
        </authorList>
    </citation>
    <scope>NUCLEOTIDE SEQUENCE [LARGE SCALE GENOMIC DNA]</scope>
</reference>
<dbReference type="Pfam" id="PF02481">
    <property type="entry name" value="DNA_processg_A"/>
    <property type="match status" value="1"/>
</dbReference>
<protein>
    <submittedName>
        <fullName evidence="3">DNA protecting protein DprA</fullName>
    </submittedName>
</protein>
<comment type="similarity">
    <text evidence="1">Belongs to the DprA/Smf family.</text>
</comment>
<dbReference type="PANTHER" id="PTHR43022">
    <property type="entry name" value="PROTEIN SMF"/>
    <property type="match status" value="1"/>
</dbReference>
<organism evidence="3 4">
    <name type="scientific">Candidatus Woesebacteria bacterium RIFCSPHIGHO2_12_FULL_41_24</name>
    <dbReference type="NCBI Taxonomy" id="1802510"/>
    <lineage>
        <taxon>Bacteria</taxon>
        <taxon>Candidatus Woeseibacteriota</taxon>
    </lineage>
</organism>
<dbReference type="NCBIfam" id="TIGR00732">
    <property type="entry name" value="dprA"/>
    <property type="match status" value="1"/>
</dbReference>
<dbReference type="InterPro" id="IPR003488">
    <property type="entry name" value="DprA"/>
</dbReference>
<evidence type="ECO:0000313" key="4">
    <source>
        <dbReference type="Proteomes" id="UP000178603"/>
    </source>
</evidence>
<dbReference type="InterPro" id="IPR057666">
    <property type="entry name" value="DrpA_SLOG"/>
</dbReference>
<dbReference type="GO" id="GO:0009294">
    <property type="term" value="P:DNA-mediated transformation"/>
    <property type="evidence" value="ECO:0007669"/>
    <property type="project" value="InterPro"/>
</dbReference>
<dbReference type="EMBL" id="MGGW01000002">
    <property type="protein sequence ID" value="OGM55531.1"/>
    <property type="molecule type" value="Genomic_DNA"/>
</dbReference>
<gene>
    <name evidence="3" type="ORF">A3E44_01250</name>
</gene>
<dbReference type="PANTHER" id="PTHR43022:SF1">
    <property type="entry name" value="PROTEIN SMF"/>
    <property type="match status" value="1"/>
</dbReference>
<evidence type="ECO:0000256" key="1">
    <source>
        <dbReference type="ARBA" id="ARBA00006525"/>
    </source>
</evidence>
<proteinExistence type="inferred from homology"/>
<dbReference type="AlphaFoldDB" id="A0A1F8AUX4"/>
<comment type="caution">
    <text evidence="3">The sequence shown here is derived from an EMBL/GenBank/DDBJ whole genome shotgun (WGS) entry which is preliminary data.</text>
</comment>
<evidence type="ECO:0000313" key="3">
    <source>
        <dbReference type="EMBL" id="OGM55531.1"/>
    </source>
</evidence>
<accession>A0A1F8AUX4</accession>
<dbReference type="SUPFAM" id="SSF102405">
    <property type="entry name" value="MCP/YpsA-like"/>
    <property type="match status" value="1"/>
</dbReference>
<evidence type="ECO:0000259" key="2">
    <source>
        <dbReference type="Pfam" id="PF02481"/>
    </source>
</evidence>
<dbReference type="Proteomes" id="UP000178603">
    <property type="component" value="Unassembled WGS sequence"/>
</dbReference>